<dbReference type="Proteomes" id="UP001140453">
    <property type="component" value="Unassembled WGS sequence"/>
</dbReference>
<evidence type="ECO:0000313" key="2">
    <source>
        <dbReference type="Proteomes" id="UP001140453"/>
    </source>
</evidence>
<name>A0A9W9CW81_9PEZI</name>
<dbReference type="OrthoDB" id="5399926at2759"/>
<evidence type="ECO:0008006" key="3">
    <source>
        <dbReference type="Google" id="ProtNLM"/>
    </source>
</evidence>
<accession>A0A9W9CW81</accession>
<dbReference type="AlphaFoldDB" id="A0A9W9CW81"/>
<proteinExistence type="predicted"/>
<organism evidence="1 2">
    <name type="scientific">Gnomoniopsis smithogilvyi</name>
    <dbReference type="NCBI Taxonomy" id="1191159"/>
    <lineage>
        <taxon>Eukaryota</taxon>
        <taxon>Fungi</taxon>
        <taxon>Dikarya</taxon>
        <taxon>Ascomycota</taxon>
        <taxon>Pezizomycotina</taxon>
        <taxon>Sordariomycetes</taxon>
        <taxon>Sordariomycetidae</taxon>
        <taxon>Diaporthales</taxon>
        <taxon>Gnomoniaceae</taxon>
        <taxon>Gnomoniopsis</taxon>
    </lineage>
</organism>
<evidence type="ECO:0000313" key="1">
    <source>
        <dbReference type="EMBL" id="KAJ4391277.1"/>
    </source>
</evidence>
<dbReference type="EMBL" id="JAPEVB010000003">
    <property type="protein sequence ID" value="KAJ4391277.1"/>
    <property type="molecule type" value="Genomic_DNA"/>
</dbReference>
<reference evidence="1" key="1">
    <citation type="submission" date="2022-10" db="EMBL/GenBank/DDBJ databases">
        <title>Tapping the CABI collections for fungal endophytes: first genome assemblies for Collariella, Neodidymelliopsis, Ascochyta clinopodiicola, Didymella pomorum, Didymosphaeria variabile, Neocosmospora piperis and Neocucurbitaria cava.</title>
        <authorList>
            <person name="Hill R."/>
        </authorList>
    </citation>
    <scope>NUCLEOTIDE SEQUENCE</scope>
    <source>
        <strain evidence="1">IMI 355082</strain>
    </source>
</reference>
<protein>
    <recommendedName>
        <fullName evidence="3">Velvet domain-containing protein</fullName>
    </recommendedName>
</protein>
<comment type="caution">
    <text evidence="1">The sequence shown here is derived from an EMBL/GenBank/DDBJ whole genome shotgun (WGS) entry which is preliminary data.</text>
</comment>
<gene>
    <name evidence="1" type="ORF">N0V93_004894</name>
</gene>
<sequence length="177" mass="18859">MTGSSQASLEIVVQPPPSVRVNRSLVPPIVARTRDPQLLEDYSSGGKHIYATAVLYSSNMEDCSSALVGHWNVSAQVVTESSSSGRNGGSSSRSGSQQWLYFIFNPIAVSMEGIFAFNVVVSALSLSSASATGVSQVVAGRSTRQFNVVAHQPRTERPGSSERQILRRLEAAGVYSP</sequence>
<keyword evidence="2" id="KW-1185">Reference proteome</keyword>